<keyword evidence="1" id="KW-0732">Signal</keyword>
<sequence length="185" mass="21096">MRRHLLESLLLWLKVQLFEILKATGLIQTIDPKNVNVNSRLYRADLHCAYNYNNSFPNRGGLTINMIEVEEDWCMGKGVIPINLDNLDRVVTSLIISEKSKFTIMEPQQDFALVPREGQNKKEINHVPPKALPHLYQSFLVREYANDDGLGEGTGGLSKVVDVRLEKLIETPSIRDVKPMEQVLN</sequence>
<evidence type="ECO:0000256" key="1">
    <source>
        <dbReference type="SAM" id="SignalP"/>
    </source>
</evidence>
<name>A0ABQ7TSL5_SOLTU</name>
<dbReference type="EMBL" id="JAIVGD010000028">
    <property type="protein sequence ID" value="KAH0737711.1"/>
    <property type="molecule type" value="Genomic_DNA"/>
</dbReference>
<accession>A0ABQ7TSL5</accession>
<evidence type="ECO:0000313" key="2">
    <source>
        <dbReference type="EMBL" id="KAH0737711.1"/>
    </source>
</evidence>
<feature type="chain" id="PRO_5045278041" evidence="1">
    <location>
        <begin position="26"/>
        <end position="185"/>
    </location>
</feature>
<reference evidence="2 3" key="1">
    <citation type="journal article" date="2021" name="bioRxiv">
        <title>Chromosome-scale and haplotype-resolved genome assembly of a tetraploid potato cultivar.</title>
        <authorList>
            <person name="Sun H."/>
            <person name="Jiao W.-B."/>
            <person name="Krause K."/>
            <person name="Campoy J.A."/>
            <person name="Goel M."/>
            <person name="Folz-Donahue K."/>
            <person name="Kukat C."/>
            <person name="Huettel B."/>
            <person name="Schneeberger K."/>
        </authorList>
    </citation>
    <scope>NUCLEOTIDE SEQUENCE [LARGE SCALE GENOMIC DNA]</scope>
    <source>
        <strain evidence="2">SolTubOtavaFocal</strain>
        <tissue evidence="2">Leaves</tissue>
    </source>
</reference>
<comment type="caution">
    <text evidence="2">The sequence shown here is derived from an EMBL/GenBank/DDBJ whole genome shotgun (WGS) entry which is preliminary data.</text>
</comment>
<proteinExistence type="predicted"/>
<evidence type="ECO:0000313" key="3">
    <source>
        <dbReference type="Proteomes" id="UP000826656"/>
    </source>
</evidence>
<feature type="signal peptide" evidence="1">
    <location>
        <begin position="1"/>
        <end position="25"/>
    </location>
</feature>
<protein>
    <submittedName>
        <fullName evidence="2">Uncharacterized protein</fullName>
    </submittedName>
</protein>
<organism evidence="2 3">
    <name type="scientific">Solanum tuberosum</name>
    <name type="common">Potato</name>
    <dbReference type="NCBI Taxonomy" id="4113"/>
    <lineage>
        <taxon>Eukaryota</taxon>
        <taxon>Viridiplantae</taxon>
        <taxon>Streptophyta</taxon>
        <taxon>Embryophyta</taxon>
        <taxon>Tracheophyta</taxon>
        <taxon>Spermatophyta</taxon>
        <taxon>Magnoliopsida</taxon>
        <taxon>eudicotyledons</taxon>
        <taxon>Gunneridae</taxon>
        <taxon>Pentapetalae</taxon>
        <taxon>asterids</taxon>
        <taxon>lamiids</taxon>
        <taxon>Solanales</taxon>
        <taxon>Solanaceae</taxon>
        <taxon>Solanoideae</taxon>
        <taxon>Solaneae</taxon>
        <taxon>Solanum</taxon>
    </lineage>
</organism>
<dbReference type="Proteomes" id="UP000826656">
    <property type="component" value="Unassembled WGS sequence"/>
</dbReference>
<gene>
    <name evidence="2" type="ORF">KY290_036416</name>
</gene>
<keyword evidence="3" id="KW-1185">Reference proteome</keyword>